<accession>A0A5R8K7P3</accession>
<dbReference type="Proteomes" id="UP000306196">
    <property type="component" value="Unassembled WGS sequence"/>
</dbReference>
<dbReference type="AlphaFoldDB" id="A0A5R8K7P3"/>
<dbReference type="Pfam" id="PF13519">
    <property type="entry name" value="VWA_2"/>
    <property type="match status" value="1"/>
</dbReference>
<organism evidence="4 5">
    <name type="scientific">Phragmitibacter flavus</name>
    <dbReference type="NCBI Taxonomy" id="2576071"/>
    <lineage>
        <taxon>Bacteria</taxon>
        <taxon>Pseudomonadati</taxon>
        <taxon>Verrucomicrobiota</taxon>
        <taxon>Verrucomicrobiia</taxon>
        <taxon>Verrucomicrobiales</taxon>
        <taxon>Verrucomicrobiaceae</taxon>
        <taxon>Phragmitibacter</taxon>
    </lineage>
</organism>
<evidence type="ECO:0000313" key="5">
    <source>
        <dbReference type="Proteomes" id="UP000306196"/>
    </source>
</evidence>
<name>A0A5R8K7P3_9BACT</name>
<evidence type="ECO:0000256" key="1">
    <source>
        <dbReference type="SAM" id="MobiDB-lite"/>
    </source>
</evidence>
<evidence type="ECO:0000259" key="3">
    <source>
        <dbReference type="PROSITE" id="PS50234"/>
    </source>
</evidence>
<dbReference type="PROSITE" id="PS50234">
    <property type="entry name" value="VWFA"/>
    <property type="match status" value="1"/>
</dbReference>
<feature type="chain" id="PRO_5024328298" evidence="2">
    <location>
        <begin position="25"/>
        <end position="952"/>
    </location>
</feature>
<dbReference type="InterPro" id="IPR002035">
    <property type="entry name" value="VWF_A"/>
</dbReference>
<feature type="region of interest" description="Disordered" evidence="1">
    <location>
        <begin position="521"/>
        <end position="553"/>
    </location>
</feature>
<keyword evidence="2" id="KW-0732">Signal</keyword>
<comment type="caution">
    <text evidence="4">The sequence shown here is derived from an EMBL/GenBank/DDBJ whole genome shotgun (WGS) entry which is preliminary data.</text>
</comment>
<keyword evidence="5" id="KW-1185">Reference proteome</keyword>
<dbReference type="SMART" id="SM00327">
    <property type="entry name" value="VWA"/>
    <property type="match status" value="1"/>
</dbReference>
<gene>
    <name evidence="4" type="ORF">FEM03_23010</name>
</gene>
<protein>
    <submittedName>
        <fullName evidence="4">VWA domain-containing protein</fullName>
    </submittedName>
</protein>
<dbReference type="RefSeq" id="WP_138088670.1">
    <property type="nucleotide sequence ID" value="NZ_VAUV01000026.1"/>
</dbReference>
<dbReference type="EMBL" id="VAUV01000026">
    <property type="protein sequence ID" value="TLD68377.1"/>
    <property type="molecule type" value="Genomic_DNA"/>
</dbReference>
<dbReference type="InterPro" id="IPR036465">
    <property type="entry name" value="vWFA_dom_sf"/>
</dbReference>
<feature type="compositionally biased region" description="Low complexity" evidence="1">
    <location>
        <begin position="523"/>
        <end position="540"/>
    </location>
</feature>
<proteinExistence type="predicted"/>
<evidence type="ECO:0000313" key="4">
    <source>
        <dbReference type="EMBL" id="TLD68377.1"/>
    </source>
</evidence>
<dbReference type="Gene3D" id="3.40.50.410">
    <property type="entry name" value="von Willebrand factor, type A domain"/>
    <property type="match status" value="1"/>
</dbReference>
<feature type="signal peptide" evidence="2">
    <location>
        <begin position="1"/>
        <end position="24"/>
    </location>
</feature>
<evidence type="ECO:0000256" key="2">
    <source>
        <dbReference type="SAM" id="SignalP"/>
    </source>
</evidence>
<feature type="domain" description="VWFA" evidence="3">
    <location>
        <begin position="40"/>
        <end position="219"/>
    </location>
</feature>
<dbReference type="OrthoDB" id="9784383at2"/>
<dbReference type="SUPFAM" id="SSF53300">
    <property type="entry name" value="vWA-like"/>
    <property type="match status" value="1"/>
</dbReference>
<reference evidence="4 5" key="1">
    <citation type="submission" date="2019-05" db="EMBL/GenBank/DDBJ databases">
        <title>Verrucobacter flavum gen. nov., sp. nov. a new member of the family Verrucomicrobiaceae.</title>
        <authorList>
            <person name="Szuroczki S."/>
            <person name="Abbaszade G."/>
            <person name="Szabo A."/>
            <person name="Felfoldi T."/>
            <person name="Schumann P."/>
            <person name="Boka K."/>
            <person name="Keki Z."/>
            <person name="Toumi M."/>
            <person name="Toth E."/>
        </authorList>
    </citation>
    <scope>NUCLEOTIDE SEQUENCE [LARGE SCALE GENOMIC DNA]</scope>
    <source>
        <strain evidence="4 5">MG-N-17</strain>
    </source>
</reference>
<sequence length="952" mass="101532">MITRLRLTTLAFTLWLTSTTAAQAQSQAQDAPPATAAATANIIVFDASGSMWNKMESSTRIEIARRIMGQFLSGYDTAQPLGVIAYGHRKRGDCNDIEVIVPPGIINPAAVTSQINALIPKGKTPLAESLRRAAELIPNTAESANILLITDGLETCDGDPCQVAADLIATGIKIRAHVVGFGLTEAEANTLACITELTGGKLFNPSNGSELLDALQQSVTATPEPTAAPAPEPVEEKTFETALFLKSVGLGLPTGSMKWTATDSSGKTRELATALGHELKTQLPAGTWTIIAQGPEGRGEGTVKVSGPTRPSLDFTAPQMEVEFPPTAPLTAGVNAYLSFRIKTPPPGRPHSSFRLGIFPTDDPLTRIIASGQNRHVFPGAKKILPGEYHAALSMPKQPGIYKIAFIRTTETKHVVLAEAPIQLVAIPELNLEVPNRIVAGSVFEPKITSGRGEYDRLRLFPLKADGTRGRQIADFWYSTFLQRNEGLIDAPEKPGQYELVLTARTADKNNAPEVTAIVNVVSPEPSETTPSSATTSTPTTSPPARPDPKAKAKADIRLILPGVDATTRVTWNINPLEADGKTLSRDGRMGGGGNTTGGDRTLSLVPGLWRITAKTTDTNTKFQIVADILPDEPTQTFELAPQFDGTQFTLDVQGKMAHTPGGFFPIELKIPDGFTGTIAIHSDDDRSAPALFETDIVELAGATDHALPHPEKPGYYEIRINNSTGQTLKAAAFQVVPADLSSDSDADVPAPAAPQTQLTQFPGNLLGTGLINAEISGQTHEFMTTSKTMPAQQGPKHENPEVQKFLDSMAGKVIHTAVLRLLAGSIYVTLDAYGNIGPHGPKMMGKDRTSLELNFALDPKTLELKPAMRTLSYNPPGSKTTENQQTTDFELHHESTTKNPDGTLAFKGTFSGTLTTDMKGNPLPTPVPIKGTFDIQRASGNDVVAKALGVP</sequence>